<reference evidence="3" key="1">
    <citation type="submission" date="2017-08" db="EMBL/GenBank/DDBJ databases">
        <title>Direct submision.</title>
        <authorList>
            <person name="Kim S.-J."/>
            <person name="Rhee S.-K."/>
        </authorList>
    </citation>
    <scope>NUCLEOTIDE SEQUENCE [LARGE SCALE GENOMIC DNA]</scope>
    <source>
        <strain evidence="3">GI5</strain>
    </source>
</reference>
<name>A0A2K9LLR4_9GAMM</name>
<keyword evidence="3" id="KW-1185">Reference proteome</keyword>
<evidence type="ECO:0000259" key="1">
    <source>
        <dbReference type="Pfam" id="PF00174"/>
    </source>
</evidence>
<accession>A0A2K9LLR4</accession>
<dbReference type="KEGG" id="kak:Kalk_12460"/>
<feature type="domain" description="Oxidoreductase molybdopterin-binding" evidence="1">
    <location>
        <begin position="93"/>
        <end position="245"/>
    </location>
</feature>
<dbReference type="OrthoDB" id="9795587at2"/>
<dbReference type="InterPro" id="IPR000572">
    <property type="entry name" value="OxRdtase_Mopterin-bd_dom"/>
</dbReference>
<dbReference type="PANTHER" id="PTHR43032:SF3">
    <property type="entry name" value="PROTEIN-METHIONINE-SULFOXIDE REDUCTASE CATALYTIC SUBUNIT MSRP"/>
    <property type="match status" value="1"/>
</dbReference>
<dbReference type="EMBL" id="CP022684">
    <property type="protein sequence ID" value="AUM13190.1"/>
    <property type="molecule type" value="Genomic_DNA"/>
</dbReference>
<dbReference type="NCBIfam" id="NF003767">
    <property type="entry name" value="PRK05363.1"/>
    <property type="match status" value="1"/>
</dbReference>
<dbReference type="RefSeq" id="WP_101894568.1">
    <property type="nucleotide sequence ID" value="NZ_CP022684.1"/>
</dbReference>
<dbReference type="Pfam" id="PF00174">
    <property type="entry name" value="Oxidored_molyb"/>
    <property type="match status" value="1"/>
</dbReference>
<proteinExistence type="predicted"/>
<dbReference type="Gene3D" id="3.90.420.10">
    <property type="entry name" value="Oxidoreductase, molybdopterin-binding domain"/>
    <property type="match status" value="1"/>
</dbReference>
<dbReference type="AlphaFoldDB" id="A0A2K9LLR4"/>
<organism evidence="2 3">
    <name type="scientific">Ketobacter alkanivorans</name>
    <dbReference type="NCBI Taxonomy" id="1917421"/>
    <lineage>
        <taxon>Bacteria</taxon>
        <taxon>Pseudomonadati</taxon>
        <taxon>Pseudomonadota</taxon>
        <taxon>Gammaproteobacteria</taxon>
        <taxon>Pseudomonadales</taxon>
        <taxon>Ketobacteraceae</taxon>
        <taxon>Ketobacter</taxon>
    </lineage>
</organism>
<dbReference type="Proteomes" id="UP000235116">
    <property type="component" value="Chromosome"/>
</dbReference>
<dbReference type="PANTHER" id="PTHR43032">
    <property type="entry name" value="PROTEIN-METHIONINE-SULFOXIDE REDUCTASE"/>
    <property type="match status" value="1"/>
</dbReference>
<dbReference type="SUPFAM" id="SSF56524">
    <property type="entry name" value="Oxidoreductase molybdopterin-binding domain"/>
    <property type="match status" value="1"/>
</dbReference>
<sequence length="307" mass="34654">MAFEFPEPQPSEITSESDFARRRSLIKGLAGAAVMAGYSPSLLASDTCPPGITIPDYSASLTPKKSATGYNNYYEFSTDKEAIRILAKSLTLSPWTLRISGEVENPITLDLDALKKLCTEERIYRFRCVEGWSMVVPWRGIMLADIIKLANPLSSARFVRMSSIVNPKEMIGQRRPVLDWPYQEALRLDEAMHPLTMIATGMYGGDLPPQNGAPLRLVVPWKYGFKSIKAVQHIELLSDQPVTTWQKAAAKEYGFYANVNPDVPHPRWSQRREVPLGESRKQPTLMFNGYAEQVAHLYRNLDMTKHF</sequence>
<protein>
    <submittedName>
        <fullName evidence="2">Mononuclear molybdenum enzyme YedY</fullName>
    </submittedName>
</protein>
<evidence type="ECO:0000313" key="2">
    <source>
        <dbReference type="EMBL" id="AUM13190.1"/>
    </source>
</evidence>
<dbReference type="InterPro" id="IPR036374">
    <property type="entry name" value="OxRdtase_Mopterin-bd_sf"/>
</dbReference>
<gene>
    <name evidence="2" type="ORF">Kalk_12460</name>
</gene>
<evidence type="ECO:0000313" key="3">
    <source>
        <dbReference type="Proteomes" id="UP000235116"/>
    </source>
</evidence>